<dbReference type="Proteomes" id="UP000268291">
    <property type="component" value="Unassembled WGS sequence"/>
</dbReference>
<keyword evidence="1" id="KW-0762">Sugar transport</keyword>
<dbReference type="Gene3D" id="3.40.190.10">
    <property type="entry name" value="Periplasmic binding protein-like II"/>
    <property type="match status" value="2"/>
</dbReference>
<dbReference type="SUPFAM" id="SSF53850">
    <property type="entry name" value="Periplasmic binding protein-like II"/>
    <property type="match status" value="1"/>
</dbReference>
<dbReference type="InterPro" id="IPR050490">
    <property type="entry name" value="Bact_solute-bd_prot1"/>
</dbReference>
<evidence type="ECO:0000313" key="2">
    <source>
        <dbReference type="EMBL" id="RUQ84824.1"/>
    </source>
</evidence>
<sequence length="415" mass="44453">MTAVFWGRGGDGFQASLRAQRGPELADGGIDLDERWLGLPELEHALFETPACRDGDVDLILVPADWLPRLASSGAIRPLDEAMDAAPIDDWPAAWSPAFVDVVSFGVREGAASTWGVPFHDGPPLLIWRTDLFESPSERLAYRKATGRDLVPAETWADFDAQVAWFTRPADDLWGTVLAGAPDGHNNVYDFVTQLRVRGADVLDDDGRPDFGGDAGRSALLWMRDRVTSGHVPPWSHELDSVQSGAAFAAGSVAIMVNWAGYVQLAESPGSRVRGRVGAGIAPARADGTATPVVNAFWALAVTSGARHADEAWAAVRRIATAEGDVRTTLAGSSGTRLDTWADPRVASASPAFFLFEEAHRASRPLPMVPELPGLVQVINSLVDRVVWLGEDVDRELAHAVGDARDLLSGESPDG</sequence>
<accession>A0A2P8GU92</accession>
<keyword evidence="1" id="KW-0813">Transport</keyword>
<reference evidence="1 3" key="1">
    <citation type="submission" date="2018-03" db="EMBL/GenBank/DDBJ databases">
        <title>Genomic Encyclopedia of Archaeal and Bacterial Type Strains, Phase II (KMG-II): from individual species to whole genera.</title>
        <authorList>
            <person name="Goeker M."/>
        </authorList>
    </citation>
    <scope>NUCLEOTIDE SEQUENCE [LARGE SCALE GENOMIC DNA]</scope>
    <source>
        <strain evidence="1 3">DSM 21548</strain>
    </source>
</reference>
<protein>
    <submittedName>
        <fullName evidence="2">Extracellular solute-binding protein</fullName>
    </submittedName>
    <submittedName>
        <fullName evidence="1">Multiple sugar transport system substrate-binding protein</fullName>
    </submittedName>
</protein>
<reference evidence="2 4" key="2">
    <citation type="submission" date="2018-12" db="EMBL/GenBank/DDBJ databases">
        <authorList>
            <person name="hu s."/>
            <person name="Xu Y."/>
            <person name="Xu B."/>
            <person name="Li F."/>
        </authorList>
    </citation>
    <scope>NUCLEOTIDE SEQUENCE [LARGE SCALE GENOMIC DNA]</scope>
    <source>
        <strain evidence="2 4">KSW2-17</strain>
    </source>
</reference>
<gene>
    <name evidence="1" type="ORF">CLV49_1130</name>
    <name evidence="2" type="ORF">ELQ93_14685</name>
</gene>
<dbReference type="EMBL" id="RZGY01000002">
    <property type="protein sequence ID" value="RUQ84824.1"/>
    <property type="molecule type" value="Genomic_DNA"/>
</dbReference>
<name>A0A2P8GU92_9MICO</name>
<evidence type="ECO:0000313" key="4">
    <source>
        <dbReference type="Proteomes" id="UP000268291"/>
    </source>
</evidence>
<dbReference type="PANTHER" id="PTHR43649:SF12">
    <property type="entry name" value="DIACETYLCHITOBIOSE BINDING PROTEIN DASA"/>
    <property type="match status" value="1"/>
</dbReference>
<dbReference type="Pfam" id="PF01547">
    <property type="entry name" value="SBP_bac_1"/>
    <property type="match status" value="1"/>
</dbReference>
<proteinExistence type="predicted"/>
<dbReference type="Proteomes" id="UP000241203">
    <property type="component" value="Unassembled WGS sequence"/>
</dbReference>
<dbReference type="AlphaFoldDB" id="A0A2P8GU92"/>
<dbReference type="InterPro" id="IPR006059">
    <property type="entry name" value="SBP"/>
</dbReference>
<comment type="caution">
    <text evidence="1">The sequence shown here is derived from an EMBL/GenBank/DDBJ whole genome shotgun (WGS) entry which is preliminary data.</text>
</comment>
<evidence type="ECO:0000313" key="3">
    <source>
        <dbReference type="Proteomes" id="UP000241203"/>
    </source>
</evidence>
<dbReference type="EMBL" id="PYAU01000001">
    <property type="protein sequence ID" value="PSL37523.1"/>
    <property type="molecule type" value="Genomic_DNA"/>
</dbReference>
<evidence type="ECO:0000313" key="1">
    <source>
        <dbReference type="EMBL" id="PSL37523.1"/>
    </source>
</evidence>
<dbReference type="PANTHER" id="PTHR43649">
    <property type="entry name" value="ARABINOSE-BINDING PROTEIN-RELATED"/>
    <property type="match status" value="1"/>
</dbReference>
<dbReference type="OrthoDB" id="9770625at2"/>
<dbReference type="RefSeq" id="WP_106562652.1">
    <property type="nucleotide sequence ID" value="NZ_PYAU01000001.1"/>
</dbReference>
<organism evidence="1 3">
    <name type="scientific">Labedella gwakjiensis</name>
    <dbReference type="NCBI Taxonomy" id="390269"/>
    <lineage>
        <taxon>Bacteria</taxon>
        <taxon>Bacillati</taxon>
        <taxon>Actinomycetota</taxon>
        <taxon>Actinomycetes</taxon>
        <taxon>Micrococcales</taxon>
        <taxon>Microbacteriaceae</taxon>
        <taxon>Labedella</taxon>
    </lineage>
</organism>
<keyword evidence="4" id="KW-1185">Reference proteome</keyword>